<dbReference type="InterPro" id="IPR054490">
    <property type="entry name" value="BT_1020-like_b-sandwich_1"/>
</dbReference>
<dbReference type="Pfam" id="PF24067">
    <property type="entry name" value="Beta-prop_BT_1020"/>
    <property type="match status" value="1"/>
</dbReference>
<name>A0A6I4IPX3_9SPHI</name>
<dbReference type="InterPro" id="IPR056425">
    <property type="entry name" value="Beta-prop_BT_1020"/>
</dbReference>
<dbReference type="OrthoDB" id="177453at2"/>
<feature type="signal peptide" evidence="1">
    <location>
        <begin position="1"/>
        <end position="23"/>
    </location>
</feature>
<dbReference type="CDD" id="cd15482">
    <property type="entry name" value="Sialidase_non-viral"/>
    <property type="match status" value="1"/>
</dbReference>
<gene>
    <name evidence="4" type="ORF">GO816_02900</name>
</gene>
<evidence type="ECO:0000259" key="3">
    <source>
        <dbReference type="Pfam" id="PF24067"/>
    </source>
</evidence>
<dbReference type="Proteomes" id="UP000434850">
    <property type="component" value="Unassembled WGS sequence"/>
</dbReference>
<evidence type="ECO:0000256" key="1">
    <source>
        <dbReference type="SAM" id="SignalP"/>
    </source>
</evidence>
<proteinExistence type="predicted"/>
<dbReference type="Pfam" id="PF22585">
    <property type="entry name" value="Sialidase-like_CBM"/>
    <property type="match status" value="1"/>
</dbReference>
<dbReference type="InterPro" id="IPR036278">
    <property type="entry name" value="Sialidase_sf"/>
</dbReference>
<keyword evidence="1" id="KW-0732">Signal</keyword>
<keyword evidence="4" id="KW-0326">Glycosidase</keyword>
<sequence length="614" mass="68937">MKLLNSKSILTVIAAIGITTVNAQDTVHYSGKTLSNVDYHHGQLVPVIGVHSQQVFRANREHPDQADGFGFTYNHAPMLAYWNKTFYVEYLSDKVGESVPPGQTLVVTSKDGNTWSKPTVVFPQYKIPDGTTKPGHDGVAKNLMAVMHQRMGFYTSKSNHLLVLGFYGICLDAKDDPNDGLGIGRVVREALPDGKYGPIYFIHYNPKWNESNTSYPFYKKSKNKAFVQACDELMANPLMMMQWVEETDRKDPIIPLHKEYKAFNYYHLPDGRVVGLWKNALTAISKDGGKTWPNATRAPRFVNAAAKIWGQKTSDGKYATVYNPSEYRWPLAVSVSKDGLDYTNLLLVNGEISTMRYGGNYKSYGPQYIRGIIEGNGTPPDGKMWLTYSMNKEDIWVSSVPVPLTEVATAHANDNFAQLPAGKELDKWNYNSGLWTPVSIDKAPDGTKSLALKDWDRYDYAKAERIVPESEVLETEFVVVPAQNSNGQLDIEFQDAKGQAGIRLAFDSTGTFKGKSGYRYKNFMKYEAGKEYRIKLKLNVKNRFYTMNVNGKELSLSLMFAPLTSVSRIVFRTGDVRRFPDADTPTDQNFDLPKAGDPVKQASFYIKSFITKGN</sequence>
<keyword evidence="4" id="KW-0378">Hydrolase</keyword>
<accession>A0A6I4IPX3</accession>
<reference evidence="4 5" key="1">
    <citation type="submission" date="2019-12" db="EMBL/GenBank/DDBJ databases">
        <title>Mucilaginibacter sp. HME9299 genome sequencing and assembly.</title>
        <authorList>
            <person name="Kang H."/>
            <person name="Kim H."/>
            <person name="Joh K."/>
        </authorList>
    </citation>
    <scope>NUCLEOTIDE SEQUENCE [LARGE SCALE GENOMIC DNA]</scope>
    <source>
        <strain evidence="4 5">HME9299</strain>
    </source>
</reference>
<feature type="domain" description="BT-1020-like N-terminal beta-propeller" evidence="3">
    <location>
        <begin position="25"/>
        <end position="260"/>
    </location>
</feature>
<dbReference type="GO" id="GO:0016798">
    <property type="term" value="F:hydrolase activity, acting on glycosyl bonds"/>
    <property type="evidence" value="ECO:0007669"/>
    <property type="project" value="UniProtKB-KW"/>
</dbReference>
<feature type="chain" id="PRO_5026225098" evidence="1">
    <location>
        <begin position="24"/>
        <end position="614"/>
    </location>
</feature>
<evidence type="ECO:0000259" key="2">
    <source>
        <dbReference type="Pfam" id="PF22585"/>
    </source>
</evidence>
<comment type="caution">
    <text evidence="4">The sequence shown here is derived from an EMBL/GenBank/DDBJ whole genome shotgun (WGS) entry which is preliminary data.</text>
</comment>
<dbReference type="RefSeq" id="WP_157539842.1">
    <property type="nucleotide sequence ID" value="NZ_WQLA01000001.1"/>
</dbReference>
<dbReference type="AlphaFoldDB" id="A0A6I4IPX3"/>
<dbReference type="EMBL" id="WQLA01000001">
    <property type="protein sequence ID" value="MVN90064.1"/>
    <property type="molecule type" value="Genomic_DNA"/>
</dbReference>
<protein>
    <submittedName>
        <fullName evidence="4">Six-hairpin glycosidase</fullName>
    </submittedName>
</protein>
<feature type="domain" description="BT-1020-like structural beta-sandwich" evidence="2">
    <location>
        <begin position="428"/>
        <end position="588"/>
    </location>
</feature>
<evidence type="ECO:0000313" key="4">
    <source>
        <dbReference type="EMBL" id="MVN90064.1"/>
    </source>
</evidence>
<keyword evidence="5" id="KW-1185">Reference proteome</keyword>
<organism evidence="4 5">
    <name type="scientific">Mucilaginibacter aquatilis</name>
    <dbReference type="NCBI Taxonomy" id="1517760"/>
    <lineage>
        <taxon>Bacteria</taxon>
        <taxon>Pseudomonadati</taxon>
        <taxon>Bacteroidota</taxon>
        <taxon>Sphingobacteriia</taxon>
        <taxon>Sphingobacteriales</taxon>
        <taxon>Sphingobacteriaceae</taxon>
        <taxon>Mucilaginibacter</taxon>
    </lineage>
</organism>
<dbReference type="SUPFAM" id="SSF50939">
    <property type="entry name" value="Sialidases"/>
    <property type="match status" value="1"/>
</dbReference>
<evidence type="ECO:0000313" key="5">
    <source>
        <dbReference type="Proteomes" id="UP000434850"/>
    </source>
</evidence>